<organism evidence="9 10">
    <name type="scientific">Parenemella sanctibonifatiensis</name>
    <dbReference type="NCBI Taxonomy" id="2016505"/>
    <lineage>
        <taxon>Bacteria</taxon>
        <taxon>Bacillati</taxon>
        <taxon>Actinomycetota</taxon>
        <taxon>Actinomycetes</taxon>
        <taxon>Propionibacteriales</taxon>
        <taxon>Propionibacteriaceae</taxon>
        <taxon>Parenemella</taxon>
    </lineage>
</organism>
<comment type="similarity">
    <text evidence="7">Belongs to the binding-protein-dependent transport system permease family.</text>
</comment>
<dbReference type="RefSeq" id="WP_094451938.1">
    <property type="nucleotide sequence ID" value="NZ_NMVI01000029.1"/>
</dbReference>
<dbReference type="Pfam" id="PF00528">
    <property type="entry name" value="BPD_transp_1"/>
    <property type="match status" value="1"/>
</dbReference>
<dbReference type="PROSITE" id="PS50928">
    <property type="entry name" value="ABC_TM1"/>
    <property type="match status" value="1"/>
</dbReference>
<feature type="transmembrane region" description="Helical" evidence="7">
    <location>
        <begin position="87"/>
        <end position="110"/>
    </location>
</feature>
<dbReference type="AlphaFoldDB" id="A0A255DXQ8"/>
<evidence type="ECO:0000259" key="8">
    <source>
        <dbReference type="PROSITE" id="PS50928"/>
    </source>
</evidence>
<dbReference type="PANTHER" id="PTHR43386">
    <property type="entry name" value="OLIGOPEPTIDE TRANSPORT SYSTEM PERMEASE PROTEIN APPC"/>
    <property type="match status" value="1"/>
</dbReference>
<dbReference type="Proteomes" id="UP000216533">
    <property type="component" value="Unassembled WGS sequence"/>
</dbReference>
<evidence type="ECO:0000256" key="7">
    <source>
        <dbReference type="RuleBase" id="RU363032"/>
    </source>
</evidence>
<dbReference type="InterPro" id="IPR050366">
    <property type="entry name" value="BP-dependent_transpt_permease"/>
</dbReference>
<evidence type="ECO:0000256" key="3">
    <source>
        <dbReference type="ARBA" id="ARBA00022475"/>
    </source>
</evidence>
<keyword evidence="6 7" id="KW-0472">Membrane</keyword>
<gene>
    <name evidence="9" type="ORF">CGZ92_13745</name>
</gene>
<feature type="transmembrane region" description="Helical" evidence="7">
    <location>
        <begin position="149"/>
        <end position="165"/>
    </location>
</feature>
<evidence type="ECO:0000256" key="5">
    <source>
        <dbReference type="ARBA" id="ARBA00022989"/>
    </source>
</evidence>
<dbReference type="SUPFAM" id="SSF161098">
    <property type="entry name" value="MetI-like"/>
    <property type="match status" value="1"/>
</dbReference>
<sequence>MAAQLVVDQALEAPQARKVPLAAWLSAAVLVLLALAALVPGLLTSIDPLATNPAQSHRPPSAEHLFGTDRLGRDQFARVVHGARVSLGIGFIATGAAVAIAIVAGVLIGLAPRWIDGLAMRILEVVLAFPELLLALVVIALLGPGTQNVLIAITISAIPVYVRMVRIATVQVRTSGYVEAATALGVGRTAVVVRHVLPNVVGPLLVLATIGVGNAIIAGSAMSFLNLGPVAPTPEWGLMLSEGRDSLRNAWWVAVFPGLAITATVISTTVLGRHLQARFEGTTS</sequence>
<dbReference type="PANTHER" id="PTHR43386:SF25">
    <property type="entry name" value="PEPTIDE ABC TRANSPORTER PERMEASE PROTEIN"/>
    <property type="match status" value="1"/>
</dbReference>
<feature type="transmembrane region" description="Helical" evidence="7">
    <location>
        <begin position="122"/>
        <end position="143"/>
    </location>
</feature>
<dbReference type="GO" id="GO:0055085">
    <property type="term" value="P:transmembrane transport"/>
    <property type="evidence" value="ECO:0007669"/>
    <property type="project" value="InterPro"/>
</dbReference>
<keyword evidence="4 7" id="KW-0812">Transmembrane</keyword>
<dbReference type="CDD" id="cd06261">
    <property type="entry name" value="TM_PBP2"/>
    <property type="match status" value="1"/>
</dbReference>
<evidence type="ECO:0000256" key="4">
    <source>
        <dbReference type="ARBA" id="ARBA00022692"/>
    </source>
</evidence>
<accession>A0A255DXQ8</accession>
<dbReference type="GO" id="GO:0005886">
    <property type="term" value="C:plasma membrane"/>
    <property type="evidence" value="ECO:0007669"/>
    <property type="project" value="UniProtKB-SubCell"/>
</dbReference>
<dbReference type="InterPro" id="IPR000515">
    <property type="entry name" value="MetI-like"/>
</dbReference>
<keyword evidence="5 7" id="KW-1133">Transmembrane helix</keyword>
<proteinExistence type="inferred from homology"/>
<feature type="transmembrane region" description="Helical" evidence="7">
    <location>
        <begin position="21"/>
        <end position="43"/>
    </location>
</feature>
<comment type="caution">
    <text evidence="9">The sequence shown here is derived from an EMBL/GenBank/DDBJ whole genome shotgun (WGS) entry which is preliminary data.</text>
</comment>
<evidence type="ECO:0000256" key="1">
    <source>
        <dbReference type="ARBA" id="ARBA00004651"/>
    </source>
</evidence>
<evidence type="ECO:0000313" key="10">
    <source>
        <dbReference type="Proteomes" id="UP000216533"/>
    </source>
</evidence>
<reference evidence="9 10" key="1">
    <citation type="submission" date="2017-07" db="EMBL/GenBank/DDBJ databases">
        <title>Draft whole genome sequences of clinical Proprionibacteriaceae strains.</title>
        <authorList>
            <person name="Bernier A.-M."/>
            <person name="Bernard K."/>
            <person name="Domingo M.-C."/>
        </authorList>
    </citation>
    <scope>NUCLEOTIDE SEQUENCE [LARGE SCALE GENOMIC DNA]</scope>
    <source>
        <strain evidence="9 10">NML 160184</strain>
    </source>
</reference>
<dbReference type="Gene3D" id="1.10.3720.10">
    <property type="entry name" value="MetI-like"/>
    <property type="match status" value="1"/>
</dbReference>
<evidence type="ECO:0000256" key="2">
    <source>
        <dbReference type="ARBA" id="ARBA00022448"/>
    </source>
</evidence>
<comment type="subcellular location">
    <subcellularLocation>
        <location evidence="1 7">Cell membrane</location>
        <topology evidence="1 7">Multi-pass membrane protein</topology>
    </subcellularLocation>
</comment>
<protein>
    <submittedName>
        <fullName evidence="9">Peptide ABC transporter permease</fullName>
    </submittedName>
</protein>
<dbReference type="EMBL" id="NMVI01000029">
    <property type="protein sequence ID" value="OYN84107.1"/>
    <property type="molecule type" value="Genomic_DNA"/>
</dbReference>
<feature type="transmembrane region" description="Helical" evidence="7">
    <location>
        <begin position="204"/>
        <end position="230"/>
    </location>
</feature>
<evidence type="ECO:0000313" key="9">
    <source>
        <dbReference type="EMBL" id="OYN84107.1"/>
    </source>
</evidence>
<keyword evidence="3" id="KW-1003">Cell membrane</keyword>
<evidence type="ECO:0000256" key="6">
    <source>
        <dbReference type="ARBA" id="ARBA00023136"/>
    </source>
</evidence>
<keyword evidence="2 7" id="KW-0813">Transport</keyword>
<feature type="domain" description="ABC transmembrane type-1" evidence="8">
    <location>
        <begin position="83"/>
        <end position="272"/>
    </location>
</feature>
<feature type="transmembrane region" description="Helical" evidence="7">
    <location>
        <begin position="250"/>
        <end position="271"/>
    </location>
</feature>
<name>A0A255DXQ8_9ACTN</name>
<dbReference type="InterPro" id="IPR035906">
    <property type="entry name" value="MetI-like_sf"/>
</dbReference>